<sequence length="829" mass="92387">MEVAPESSRIFVRGLPPKYTEDDVKKHFSKYAVTDVKFFPHRRIGYVGYRTPEDAAQAVKYFNKTFVRQSKIYVEIARPIADKALPKSRRQLKEENSLPKKDEYVPPPRENALKRKRDEAEQDPKLKEFLNMMQPPSKLKSWANEDLLLAPEATPAADVTHTANISEGESDGEYQVINKKPRSAQDNKSTATEARTLPAPVLVADEKPSEKPDIEQATHEVSQAPAGEGGLVSDADWLRSRTNRVLDLVEDDEDLTRNVTRPSTIEDEGFTTPKVEAEPAEPPQPAEVEIEEVLPSEEDKMRQTGRLYLRNLHFDVTEDDIRDYFSTCGAIEEIHVPTKKSDGKGKGFAFVQFQDPDHAVEAYLDKDGTIFQGRLLHIISANSKKDNILDDFAIAKLPLKKQREIKRKSEAAKQTFNWNSLYLNADAVMSTVADRMGISKAELMDPTSADAAIKQAHAETHIIQETKSYFAQHGVDLEAFKKSSKSDVAILVKNIPHRTSPDEVRKLFEEHGTVKQFLMPPAGMTAIIGFENAAAGKSAFMSLAYRKMKDSILYLEKAPKNLFKEGFVMPILSQPAPVNKVGTKLSATDLLQDAPEPESTTNATLYVRNLNFTTTTELLTQTFSPLEGFRNAKVQTKNDPKRGLLSMGFGFVEFNSAQTASAALRAMDHYELEGHKLQIKASHSGVDAAEERRKEDAAKKAAGTKILVKNLPFEAGKKDVRALFAPYGALRSVRVPKKFDSSSRGFAFAEFLTKRDAANAIEALRNTHLLGRRLVLAFAEAESDDPEKELEKMQQKVGAQANKVALQRLTGGGRKKFNVAGNEDDPDED</sequence>
<feature type="domain" description="RRM" evidence="11">
    <location>
        <begin position="704"/>
        <end position="781"/>
    </location>
</feature>
<accession>A0A6G1KLR8</accession>
<evidence type="ECO:0000256" key="4">
    <source>
        <dbReference type="ARBA" id="ARBA00022552"/>
    </source>
</evidence>
<dbReference type="InterPro" id="IPR035979">
    <property type="entry name" value="RBD_domain_sf"/>
</dbReference>
<evidence type="ECO:0000259" key="11">
    <source>
        <dbReference type="PROSITE" id="PS50102"/>
    </source>
</evidence>
<dbReference type="OrthoDB" id="439639at2759"/>
<dbReference type="GO" id="GO:1990904">
    <property type="term" value="C:ribonucleoprotein complex"/>
    <property type="evidence" value="ECO:0007669"/>
    <property type="project" value="UniProtKB-KW"/>
</dbReference>
<dbReference type="PROSITE" id="PS50102">
    <property type="entry name" value="RRM"/>
    <property type="match status" value="5"/>
</dbReference>
<feature type="compositionally biased region" description="Basic and acidic residues" evidence="10">
    <location>
        <begin position="111"/>
        <end position="124"/>
    </location>
</feature>
<feature type="compositionally biased region" description="Basic and acidic residues" evidence="10">
    <location>
        <begin position="207"/>
        <end position="218"/>
    </location>
</feature>
<keyword evidence="8" id="KW-0687">Ribonucleoprotein</keyword>
<evidence type="ECO:0000256" key="8">
    <source>
        <dbReference type="ARBA" id="ARBA00023274"/>
    </source>
</evidence>
<evidence type="ECO:0000256" key="9">
    <source>
        <dbReference type="PROSITE-ProRule" id="PRU00176"/>
    </source>
</evidence>
<comment type="subcellular location">
    <subcellularLocation>
        <location evidence="1">Nucleus</location>
    </subcellularLocation>
</comment>
<name>A0A6G1KLR8_9PLEO</name>
<keyword evidence="4" id="KW-0698">rRNA processing</keyword>
<protein>
    <recommendedName>
        <fullName evidence="3">Multiple RNA-binding domain-containing protein 1</fullName>
    </recommendedName>
</protein>
<feature type="domain" description="RRM" evidence="11">
    <location>
        <begin position="603"/>
        <end position="684"/>
    </location>
</feature>
<evidence type="ECO:0000256" key="1">
    <source>
        <dbReference type="ARBA" id="ARBA00004123"/>
    </source>
</evidence>
<feature type="domain" description="RRM" evidence="11">
    <location>
        <begin position="488"/>
        <end position="560"/>
    </location>
</feature>
<dbReference type="PANTHER" id="PTHR10352">
    <property type="entry name" value="EUKARYOTIC TRANSLATION INITIATION FACTOR 3 SUBUNIT G"/>
    <property type="match status" value="1"/>
</dbReference>
<dbReference type="EMBL" id="MU005765">
    <property type="protein sequence ID" value="KAF2713573.1"/>
    <property type="molecule type" value="Genomic_DNA"/>
</dbReference>
<feature type="region of interest" description="Disordered" evidence="10">
    <location>
        <begin position="87"/>
        <end position="124"/>
    </location>
</feature>
<feature type="region of interest" description="Disordered" evidence="10">
    <location>
        <begin position="207"/>
        <end position="230"/>
    </location>
</feature>
<dbReference type="FunFam" id="3.30.70.330:FF:000247">
    <property type="entry name" value="Multiple RNA-binding domain-containing protein 1"/>
    <property type="match status" value="1"/>
</dbReference>
<dbReference type="Pfam" id="PF00076">
    <property type="entry name" value="RRM_1"/>
    <property type="match status" value="4"/>
</dbReference>
<dbReference type="AlphaFoldDB" id="A0A6G1KLR8"/>
<gene>
    <name evidence="12" type="ORF">K504DRAFT_369815</name>
</gene>
<dbReference type="InterPro" id="IPR000504">
    <property type="entry name" value="RRM_dom"/>
</dbReference>
<evidence type="ECO:0000256" key="10">
    <source>
        <dbReference type="SAM" id="MobiDB-lite"/>
    </source>
</evidence>
<feature type="domain" description="RRM" evidence="11">
    <location>
        <begin position="305"/>
        <end position="383"/>
    </location>
</feature>
<organism evidence="12 13">
    <name type="scientific">Pleomassaria siparia CBS 279.74</name>
    <dbReference type="NCBI Taxonomy" id="1314801"/>
    <lineage>
        <taxon>Eukaryota</taxon>
        <taxon>Fungi</taxon>
        <taxon>Dikarya</taxon>
        <taxon>Ascomycota</taxon>
        <taxon>Pezizomycotina</taxon>
        <taxon>Dothideomycetes</taxon>
        <taxon>Pleosporomycetidae</taxon>
        <taxon>Pleosporales</taxon>
        <taxon>Pleomassariaceae</taxon>
        <taxon>Pleomassaria</taxon>
    </lineage>
</organism>
<feature type="compositionally biased region" description="Basic and acidic residues" evidence="10">
    <location>
        <begin position="87"/>
        <end position="104"/>
    </location>
</feature>
<keyword evidence="13" id="KW-1185">Reference proteome</keyword>
<evidence type="ECO:0000256" key="3">
    <source>
        <dbReference type="ARBA" id="ARBA00013428"/>
    </source>
</evidence>
<dbReference type="Proteomes" id="UP000799428">
    <property type="component" value="Unassembled WGS sequence"/>
</dbReference>
<feature type="domain" description="RRM" evidence="11">
    <location>
        <begin position="8"/>
        <end position="79"/>
    </location>
</feature>
<dbReference type="SMART" id="SM00360">
    <property type="entry name" value="RRM"/>
    <property type="match status" value="5"/>
</dbReference>
<keyword evidence="7" id="KW-0539">Nucleus</keyword>
<dbReference type="Gene3D" id="3.30.70.330">
    <property type="match status" value="5"/>
</dbReference>
<dbReference type="GO" id="GO:0006364">
    <property type="term" value="P:rRNA processing"/>
    <property type="evidence" value="ECO:0007669"/>
    <property type="project" value="UniProtKB-KW"/>
</dbReference>
<evidence type="ECO:0000256" key="2">
    <source>
        <dbReference type="ARBA" id="ARBA00008033"/>
    </source>
</evidence>
<evidence type="ECO:0000256" key="6">
    <source>
        <dbReference type="ARBA" id="ARBA00022884"/>
    </source>
</evidence>
<reference evidence="12" key="1">
    <citation type="journal article" date="2020" name="Stud. Mycol.">
        <title>101 Dothideomycetes genomes: a test case for predicting lifestyles and emergence of pathogens.</title>
        <authorList>
            <person name="Haridas S."/>
            <person name="Albert R."/>
            <person name="Binder M."/>
            <person name="Bloem J."/>
            <person name="Labutti K."/>
            <person name="Salamov A."/>
            <person name="Andreopoulos B."/>
            <person name="Baker S."/>
            <person name="Barry K."/>
            <person name="Bills G."/>
            <person name="Bluhm B."/>
            <person name="Cannon C."/>
            <person name="Castanera R."/>
            <person name="Culley D."/>
            <person name="Daum C."/>
            <person name="Ezra D."/>
            <person name="Gonzalez J."/>
            <person name="Henrissat B."/>
            <person name="Kuo A."/>
            <person name="Liang C."/>
            <person name="Lipzen A."/>
            <person name="Lutzoni F."/>
            <person name="Magnuson J."/>
            <person name="Mondo S."/>
            <person name="Nolan M."/>
            <person name="Ohm R."/>
            <person name="Pangilinan J."/>
            <person name="Park H.-J."/>
            <person name="Ramirez L."/>
            <person name="Alfaro M."/>
            <person name="Sun H."/>
            <person name="Tritt A."/>
            <person name="Yoshinaga Y."/>
            <person name="Zwiers L.-H."/>
            <person name="Turgeon B."/>
            <person name="Goodwin S."/>
            <person name="Spatafora J."/>
            <person name="Crous P."/>
            <person name="Grigoriev I."/>
        </authorList>
    </citation>
    <scope>NUCLEOTIDE SEQUENCE</scope>
    <source>
        <strain evidence="12">CBS 279.74</strain>
    </source>
</reference>
<dbReference type="SUPFAM" id="SSF54928">
    <property type="entry name" value="RNA-binding domain, RBD"/>
    <property type="match status" value="4"/>
</dbReference>
<dbReference type="GO" id="GO:0003723">
    <property type="term" value="F:RNA binding"/>
    <property type="evidence" value="ECO:0007669"/>
    <property type="project" value="UniProtKB-UniRule"/>
</dbReference>
<keyword evidence="5" id="KW-0677">Repeat</keyword>
<dbReference type="GO" id="GO:0005634">
    <property type="term" value="C:nucleus"/>
    <property type="evidence" value="ECO:0007669"/>
    <property type="project" value="UniProtKB-SubCell"/>
</dbReference>
<evidence type="ECO:0000256" key="7">
    <source>
        <dbReference type="ARBA" id="ARBA00023242"/>
    </source>
</evidence>
<comment type="similarity">
    <text evidence="2">Belongs to the RRM MRD1 family.</text>
</comment>
<feature type="region of interest" description="Disordered" evidence="10">
    <location>
        <begin position="262"/>
        <end position="285"/>
    </location>
</feature>
<evidence type="ECO:0000256" key="5">
    <source>
        <dbReference type="ARBA" id="ARBA00022737"/>
    </source>
</evidence>
<dbReference type="CDD" id="cd12320">
    <property type="entry name" value="RRM6_RBM19_RRM5_MRD1"/>
    <property type="match status" value="1"/>
</dbReference>
<dbReference type="InterPro" id="IPR012677">
    <property type="entry name" value="Nucleotide-bd_a/b_plait_sf"/>
</dbReference>
<evidence type="ECO:0000313" key="12">
    <source>
        <dbReference type="EMBL" id="KAF2713573.1"/>
    </source>
</evidence>
<proteinExistence type="inferred from homology"/>
<evidence type="ECO:0000313" key="13">
    <source>
        <dbReference type="Proteomes" id="UP000799428"/>
    </source>
</evidence>
<keyword evidence="6 9" id="KW-0694">RNA-binding</keyword>